<dbReference type="Pfam" id="PF24035">
    <property type="entry name" value="DUF7344"/>
    <property type="match status" value="1"/>
</dbReference>
<feature type="domain" description="DUF7344" evidence="2">
    <location>
        <begin position="19"/>
        <end position="94"/>
    </location>
</feature>
<accession>A0ABD5U3K7</accession>
<comment type="caution">
    <text evidence="3">The sequence shown here is derived from an EMBL/GenBank/DDBJ whole genome shotgun (WGS) entry which is preliminary data.</text>
</comment>
<dbReference type="InterPro" id="IPR055768">
    <property type="entry name" value="DUF7344"/>
</dbReference>
<reference evidence="3 4" key="1">
    <citation type="journal article" date="2019" name="Int. J. Syst. Evol. Microbiol.">
        <title>The Global Catalogue of Microorganisms (GCM) 10K type strain sequencing project: providing services to taxonomists for standard genome sequencing and annotation.</title>
        <authorList>
            <consortium name="The Broad Institute Genomics Platform"/>
            <consortium name="The Broad Institute Genome Sequencing Center for Infectious Disease"/>
            <person name="Wu L."/>
            <person name="Ma J."/>
        </authorList>
    </citation>
    <scope>NUCLEOTIDE SEQUENCE [LARGE SCALE GENOMIC DNA]</scope>
    <source>
        <strain evidence="3 4">YIM 94188</strain>
    </source>
</reference>
<name>A0ABD5U3K7_9EURY</name>
<evidence type="ECO:0000313" key="3">
    <source>
        <dbReference type="EMBL" id="MFC6826272.1"/>
    </source>
</evidence>
<sequence>MAVKQDGASSDQPLRNYLAVLDDTDRRTVVSILAEEDAPVSLSLLAESVAAETRNVSLDGPSRSERERLKIKLHHSHLPKLDEAGVLEYSPEDRLAVPTEETSSARRAVETLTDI</sequence>
<organism evidence="3 4">
    <name type="scientific">Halopelagius fulvigenes</name>
    <dbReference type="NCBI Taxonomy" id="1198324"/>
    <lineage>
        <taxon>Archaea</taxon>
        <taxon>Methanobacteriati</taxon>
        <taxon>Methanobacteriota</taxon>
        <taxon>Stenosarchaea group</taxon>
        <taxon>Halobacteria</taxon>
        <taxon>Halobacteriales</taxon>
        <taxon>Haloferacaceae</taxon>
    </lineage>
</organism>
<evidence type="ECO:0000313" key="4">
    <source>
        <dbReference type="Proteomes" id="UP001596408"/>
    </source>
</evidence>
<dbReference type="EMBL" id="JBHSXH010000015">
    <property type="protein sequence ID" value="MFC6826272.1"/>
    <property type="molecule type" value="Genomic_DNA"/>
</dbReference>
<gene>
    <name evidence="3" type="ORF">ACFQEV_14915</name>
</gene>
<dbReference type="Proteomes" id="UP001596408">
    <property type="component" value="Unassembled WGS sequence"/>
</dbReference>
<dbReference type="AlphaFoldDB" id="A0ABD5U3K7"/>
<feature type="region of interest" description="Disordered" evidence="1">
    <location>
        <begin position="95"/>
        <end position="115"/>
    </location>
</feature>
<proteinExistence type="predicted"/>
<dbReference type="RefSeq" id="WP_379697619.1">
    <property type="nucleotide sequence ID" value="NZ_JBHSXH010000015.1"/>
</dbReference>
<protein>
    <recommendedName>
        <fullName evidence="2">DUF7344 domain-containing protein</fullName>
    </recommendedName>
</protein>
<keyword evidence="4" id="KW-1185">Reference proteome</keyword>
<evidence type="ECO:0000256" key="1">
    <source>
        <dbReference type="SAM" id="MobiDB-lite"/>
    </source>
</evidence>
<evidence type="ECO:0000259" key="2">
    <source>
        <dbReference type="Pfam" id="PF24035"/>
    </source>
</evidence>